<evidence type="ECO:0000313" key="4">
    <source>
        <dbReference type="EMBL" id="GER70240.1"/>
    </source>
</evidence>
<dbReference type="PANTHER" id="PTHR43420">
    <property type="entry name" value="ACETYLTRANSFERASE"/>
    <property type="match status" value="1"/>
</dbReference>
<feature type="domain" description="N-acetyltransferase" evidence="3">
    <location>
        <begin position="1"/>
        <end position="153"/>
    </location>
</feature>
<dbReference type="InterPro" id="IPR000182">
    <property type="entry name" value="GNAT_dom"/>
</dbReference>
<evidence type="ECO:0000256" key="2">
    <source>
        <dbReference type="ARBA" id="ARBA00023315"/>
    </source>
</evidence>
<dbReference type="Proteomes" id="UP000391919">
    <property type="component" value="Unassembled WGS sequence"/>
</dbReference>
<dbReference type="CDD" id="cd04301">
    <property type="entry name" value="NAT_SF"/>
    <property type="match status" value="1"/>
</dbReference>
<evidence type="ECO:0000256" key="1">
    <source>
        <dbReference type="ARBA" id="ARBA00022679"/>
    </source>
</evidence>
<dbReference type="Pfam" id="PF00583">
    <property type="entry name" value="Acetyltransf_1"/>
    <property type="match status" value="1"/>
</dbReference>
<dbReference type="PROSITE" id="PS51186">
    <property type="entry name" value="GNAT"/>
    <property type="match status" value="1"/>
</dbReference>
<sequence length="153" mass="17692">MEFIPINVNQHLQFILSFRSDSFIVSFGTDEDFDEKEYLEWLQKQSAKFPEGFMLVAENAVPIGQLELTVKEYEGKPIGYVNLYYLVPEKRGLGLGALLHAYAMNFFKKRKVNEYHLRVSPTNKQAVAFYQKMGMKQLKPEMDGKVIRMAGKV</sequence>
<organism evidence="4 5">
    <name type="scientific">Weizmannia acidilactici</name>
    <dbReference type="NCBI Taxonomy" id="2607726"/>
    <lineage>
        <taxon>Bacteria</taxon>
        <taxon>Bacillati</taxon>
        <taxon>Bacillota</taxon>
        <taxon>Bacilli</taxon>
        <taxon>Bacillales</taxon>
        <taxon>Bacillaceae</taxon>
        <taxon>Heyndrickxia</taxon>
    </lineage>
</organism>
<accession>A0A5J4JI91</accession>
<dbReference type="EMBL" id="BKZQ01000017">
    <property type="protein sequence ID" value="GER70240.1"/>
    <property type="molecule type" value="Genomic_DNA"/>
</dbReference>
<dbReference type="GO" id="GO:0016747">
    <property type="term" value="F:acyltransferase activity, transferring groups other than amino-acyl groups"/>
    <property type="evidence" value="ECO:0007669"/>
    <property type="project" value="InterPro"/>
</dbReference>
<dbReference type="Gene3D" id="3.40.630.30">
    <property type="match status" value="1"/>
</dbReference>
<dbReference type="RefSeq" id="WP_151681458.1">
    <property type="nucleotide sequence ID" value="NZ_BKZP01000008.1"/>
</dbReference>
<gene>
    <name evidence="4" type="ORF">BpJC7_15430</name>
</gene>
<evidence type="ECO:0000259" key="3">
    <source>
        <dbReference type="PROSITE" id="PS51186"/>
    </source>
</evidence>
<proteinExistence type="predicted"/>
<dbReference type="AlphaFoldDB" id="A0A5J4JI91"/>
<dbReference type="InterPro" id="IPR050680">
    <property type="entry name" value="YpeA/RimI_acetyltransf"/>
</dbReference>
<keyword evidence="5" id="KW-1185">Reference proteome</keyword>
<protein>
    <recommendedName>
        <fullName evidence="3">N-acetyltransferase domain-containing protein</fullName>
    </recommendedName>
</protein>
<name>A0A5J4JI91_9BACI</name>
<reference evidence="4 5" key="1">
    <citation type="submission" date="2019-09" db="EMBL/GenBank/DDBJ databases">
        <title>Draft genome sequence of Bacillus sp. JC-7.</title>
        <authorList>
            <person name="Tanaka N."/>
            <person name="Shiwa Y."/>
            <person name="Fujita N."/>
            <person name="Tanasupawat S."/>
        </authorList>
    </citation>
    <scope>NUCLEOTIDE SEQUENCE [LARGE SCALE GENOMIC DNA]</scope>
    <source>
        <strain evidence="4 5">JC-7</strain>
    </source>
</reference>
<keyword evidence="1" id="KW-0808">Transferase</keyword>
<dbReference type="InterPro" id="IPR016181">
    <property type="entry name" value="Acyl_CoA_acyltransferase"/>
</dbReference>
<keyword evidence="2" id="KW-0012">Acyltransferase</keyword>
<comment type="caution">
    <text evidence="4">The sequence shown here is derived from an EMBL/GenBank/DDBJ whole genome shotgun (WGS) entry which is preliminary data.</text>
</comment>
<evidence type="ECO:0000313" key="5">
    <source>
        <dbReference type="Proteomes" id="UP000391919"/>
    </source>
</evidence>
<dbReference type="SUPFAM" id="SSF55729">
    <property type="entry name" value="Acyl-CoA N-acyltransferases (Nat)"/>
    <property type="match status" value="1"/>
</dbReference>